<protein>
    <submittedName>
        <fullName evidence="8">Site-specific recombinase XerD</fullName>
    </submittedName>
</protein>
<feature type="domain" description="Core-binding (CB)" evidence="7">
    <location>
        <begin position="84"/>
        <end position="162"/>
    </location>
</feature>
<reference evidence="8 9" key="1">
    <citation type="submission" date="2016-11" db="EMBL/GenBank/DDBJ databases">
        <authorList>
            <person name="Jaros S."/>
            <person name="Januszkiewicz K."/>
            <person name="Wedrychowicz H."/>
        </authorList>
    </citation>
    <scope>NUCLEOTIDE SEQUENCE [LARGE SCALE GENOMIC DNA]</scope>
    <source>
        <strain evidence="8 9">DSM 21986</strain>
    </source>
</reference>
<dbReference type="InterPro" id="IPR050090">
    <property type="entry name" value="Tyrosine_recombinase_XerCD"/>
</dbReference>
<dbReference type="PANTHER" id="PTHR30349">
    <property type="entry name" value="PHAGE INTEGRASE-RELATED"/>
    <property type="match status" value="1"/>
</dbReference>
<keyword evidence="9" id="KW-1185">Reference proteome</keyword>
<dbReference type="STRING" id="1194090.SAMN05443144_12161"/>
<dbReference type="GO" id="GO:0003677">
    <property type="term" value="F:DNA binding"/>
    <property type="evidence" value="ECO:0007669"/>
    <property type="project" value="UniProtKB-UniRule"/>
</dbReference>
<evidence type="ECO:0000256" key="5">
    <source>
        <dbReference type="PROSITE-ProRule" id="PRU01248"/>
    </source>
</evidence>
<evidence type="ECO:0000256" key="4">
    <source>
        <dbReference type="ARBA" id="ARBA00023172"/>
    </source>
</evidence>
<dbReference type="GO" id="GO:0006310">
    <property type="term" value="P:DNA recombination"/>
    <property type="evidence" value="ECO:0007669"/>
    <property type="project" value="UniProtKB-KW"/>
</dbReference>
<dbReference type="Gene3D" id="1.10.150.130">
    <property type="match status" value="1"/>
</dbReference>
<sequence length="387" mass="46014">MYGEEMATLQKRNKIYYIVFSKRIDGKLYQKKFSLSTKRKREAKKKKLEYEELHMEGKIDPFQGWTPKKHEQHKQKIQSRPDAITLSNLTDIFIKHRTQANEVTNNNYRRHLNMLMDQVGETMPVTMITEEDLRDFCFQDHLANATKRSYLRHMKVFFRWIKEKGYVKHDVTENINKPKKQTKISDKTISESELQAVFKEYRKDIKEKKKKGYITTKSQSRVWFRPVVMTAFYAGLRIKEIVNLKWQDINFKNKQLTVSGTKSGDERTIPIREKLFPVLKAWHRYHGHPNKGLVYASQKKYYENIKMSKLNVSRVFKFYVKATGLKDTINFHGLRHSCGTELMRLGFDINETAKILGHKSLDVTRRYEHLTQMDLSDKMKRLEGDND</sequence>
<dbReference type="Proteomes" id="UP000184041">
    <property type="component" value="Unassembled WGS sequence"/>
</dbReference>
<evidence type="ECO:0000256" key="2">
    <source>
        <dbReference type="ARBA" id="ARBA00022908"/>
    </source>
</evidence>
<dbReference type="CDD" id="cd00796">
    <property type="entry name" value="INT_Rci_Hp1_C"/>
    <property type="match status" value="1"/>
</dbReference>
<dbReference type="Pfam" id="PF00589">
    <property type="entry name" value="Phage_integrase"/>
    <property type="match status" value="1"/>
</dbReference>
<accession>A0A1M5HY27</accession>
<dbReference type="PROSITE" id="PS51898">
    <property type="entry name" value="TYR_RECOMBINASE"/>
    <property type="match status" value="1"/>
</dbReference>
<dbReference type="AlphaFoldDB" id="A0A1M5HY27"/>
<dbReference type="InterPro" id="IPR002104">
    <property type="entry name" value="Integrase_catalytic"/>
</dbReference>
<dbReference type="EMBL" id="FQUS01000021">
    <property type="protein sequence ID" value="SHG20750.1"/>
    <property type="molecule type" value="Genomic_DNA"/>
</dbReference>
<dbReference type="Gene3D" id="1.10.443.10">
    <property type="entry name" value="Intergrase catalytic core"/>
    <property type="match status" value="1"/>
</dbReference>
<keyword evidence="2" id="KW-0229">DNA integration</keyword>
<dbReference type="OrthoDB" id="9801717at2"/>
<evidence type="ECO:0000256" key="1">
    <source>
        <dbReference type="ARBA" id="ARBA00008857"/>
    </source>
</evidence>
<evidence type="ECO:0000259" key="6">
    <source>
        <dbReference type="PROSITE" id="PS51898"/>
    </source>
</evidence>
<dbReference type="GO" id="GO:0015074">
    <property type="term" value="P:DNA integration"/>
    <property type="evidence" value="ECO:0007669"/>
    <property type="project" value="UniProtKB-KW"/>
</dbReference>
<evidence type="ECO:0000259" key="7">
    <source>
        <dbReference type="PROSITE" id="PS51900"/>
    </source>
</evidence>
<dbReference type="SUPFAM" id="SSF56349">
    <property type="entry name" value="DNA breaking-rejoining enzymes"/>
    <property type="match status" value="1"/>
</dbReference>
<dbReference type="InterPro" id="IPR013762">
    <property type="entry name" value="Integrase-like_cat_sf"/>
</dbReference>
<dbReference type="InterPro" id="IPR011010">
    <property type="entry name" value="DNA_brk_join_enz"/>
</dbReference>
<keyword evidence="3 5" id="KW-0238">DNA-binding</keyword>
<dbReference type="PROSITE" id="PS51900">
    <property type="entry name" value="CB"/>
    <property type="match status" value="1"/>
</dbReference>
<dbReference type="PANTHER" id="PTHR30349:SF64">
    <property type="entry name" value="PROPHAGE INTEGRASE INTD-RELATED"/>
    <property type="match status" value="1"/>
</dbReference>
<dbReference type="InterPro" id="IPR044068">
    <property type="entry name" value="CB"/>
</dbReference>
<name>A0A1M5HY27_9BACT</name>
<feature type="domain" description="Tyr recombinase" evidence="6">
    <location>
        <begin position="184"/>
        <end position="380"/>
    </location>
</feature>
<organism evidence="8 9">
    <name type="scientific">Fodinibius roseus</name>
    <dbReference type="NCBI Taxonomy" id="1194090"/>
    <lineage>
        <taxon>Bacteria</taxon>
        <taxon>Pseudomonadati</taxon>
        <taxon>Balneolota</taxon>
        <taxon>Balneolia</taxon>
        <taxon>Balneolales</taxon>
        <taxon>Balneolaceae</taxon>
        <taxon>Fodinibius</taxon>
    </lineage>
</organism>
<keyword evidence="4" id="KW-0233">DNA recombination</keyword>
<evidence type="ECO:0000313" key="9">
    <source>
        <dbReference type="Proteomes" id="UP000184041"/>
    </source>
</evidence>
<gene>
    <name evidence="8" type="ORF">SAMN05443144_12161</name>
</gene>
<comment type="similarity">
    <text evidence="1">Belongs to the 'phage' integrase family.</text>
</comment>
<proteinExistence type="inferred from homology"/>
<evidence type="ECO:0000313" key="8">
    <source>
        <dbReference type="EMBL" id="SHG20750.1"/>
    </source>
</evidence>
<dbReference type="InterPro" id="IPR010998">
    <property type="entry name" value="Integrase_recombinase_N"/>
</dbReference>
<evidence type="ECO:0000256" key="3">
    <source>
        <dbReference type="ARBA" id="ARBA00023125"/>
    </source>
</evidence>